<dbReference type="Proteomes" id="UP000326671">
    <property type="component" value="Unassembled WGS sequence"/>
</dbReference>
<comment type="similarity">
    <text evidence="1">Belongs to the Gfo/Idh/MocA family.</text>
</comment>
<protein>
    <submittedName>
        <fullName evidence="5">Gfo/Idh/MocA family oxidoreductase</fullName>
    </submittedName>
</protein>
<evidence type="ECO:0000313" key="6">
    <source>
        <dbReference type="Proteomes" id="UP000326671"/>
    </source>
</evidence>
<dbReference type="InterPro" id="IPR036291">
    <property type="entry name" value="NAD(P)-bd_dom_sf"/>
</dbReference>
<dbReference type="Pfam" id="PF22725">
    <property type="entry name" value="GFO_IDH_MocA_C3"/>
    <property type="match status" value="1"/>
</dbReference>
<evidence type="ECO:0000256" key="1">
    <source>
        <dbReference type="ARBA" id="ARBA00010928"/>
    </source>
</evidence>
<dbReference type="PANTHER" id="PTHR22604">
    <property type="entry name" value="OXIDOREDUCTASES"/>
    <property type="match status" value="1"/>
</dbReference>
<dbReference type="InterPro" id="IPR050984">
    <property type="entry name" value="Gfo/Idh/MocA_domain"/>
</dbReference>
<organism evidence="5 6">
    <name type="scientific">Niallia endozanthoxylica</name>
    <dbReference type="NCBI Taxonomy" id="2036016"/>
    <lineage>
        <taxon>Bacteria</taxon>
        <taxon>Bacillati</taxon>
        <taxon>Bacillota</taxon>
        <taxon>Bacilli</taxon>
        <taxon>Bacillales</taxon>
        <taxon>Bacillaceae</taxon>
        <taxon>Niallia</taxon>
    </lineage>
</organism>
<keyword evidence="2" id="KW-0560">Oxidoreductase</keyword>
<dbReference type="GO" id="GO:0000166">
    <property type="term" value="F:nucleotide binding"/>
    <property type="evidence" value="ECO:0007669"/>
    <property type="project" value="InterPro"/>
</dbReference>
<dbReference type="InterPro" id="IPR055170">
    <property type="entry name" value="GFO_IDH_MocA-like_dom"/>
</dbReference>
<feature type="domain" description="Gfo/Idh/MocA-like oxidoreductase N-terminal" evidence="3">
    <location>
        <begin position="6"/>
        <end position="123"/>
    </location>
</feature>
<accession>A0A5J5H8S6</accession>
<reference evidence="5 6" key="1">
    <citation type="submission" date="2019-09" db="EMBL/GenBank/DDBJ databases">
        <title>Whole genome sequences of isolates from the Mars Exploration Rovers.</title>
        <authorList>
            <person name="Seuylemezian A."/>
            <person name="Vaishampayan P."/>
        </authorList>
    </citation>
    <scope>NUCLEOTIDE SEQUENCE [LARGE SCALE GENOMIC DNA]</scope>
    <source>
        <strain evidence="5 6">MER_TA_151</strain>
    </source>
</reference>
<evidence type="ECO:0000259" key="4">
    <source>
        <dbReference type="Pfam" id="PF22725"/>
    </source>
</evidence>
<dbReference type="PANTHER" id="PTHR22604:SF105">
    <property type="entry name" value="TRANS-1,2-DIHYDROBENZENE-1,2-DIOL DEHYDROGENASE"/>
    <property type="match status" value="1"/>
</dbReference>
<dbReference type="GO" id="GO:0016491">
    <property type="term" value="F:oxidoreductase activity"/>
    <property type="evidence" value="ECO:0007669"/>
    <property type="project" value="UniProtKB-KW"/>
</dbReference>
<sequence>MMKRVRWGVISTADIAQTQVIPAILRSEHAELAAIASRSSKVKEVAKAFSIPYAYDSYEELLINPEIEAIYIPLPNHLHKKWVIEAAKAGKHILVEKPAALTAAEAEEMVAICQEKNVKFMEAFMYQFHPQHKRVQEIIASGEIGEIKFMRTGFSYLLENRKTNIRMNKEMGGGSIYDIGCYCIHAIRNLLGSEPVTIKAFAEIDPETQIDVSAVVHMKLENGITCVFDSSFEMSFRNEYEIVGTKGRIIVPNAYRPDVVGPDAVIHIGERSERIAGDSYKLQIDHFSKAIIEDFEPSYSINNTLQNMRIIDSCYQSIKSKRAVSLSS</sequence>
<evidence type="ECO:0000259" key="3">
    <source>
        <dbReference type="Pfam" id="PF01408"/>
    </source>
</evidence>
<dbReference type="OrthoDB" id="9815825at2"/>
<evidence type="ECO:0000313" key="5">
    <source>
        <dbReference type="EMBL" id="KAA9016002.1"/>
    </source>
</evidence>
<dbReference type="SUPFAM" id="SSF55347">
    <property type="entry name" value="Glyceraldehyde-3-phosphate dehydrogenase-like, C-terminal domain"/>
    <property type="match status" value="1"/>
</dbReference>
<dbReference type="AlphaFoldDB" id="A0A5J5H8S6"/>
<dbReference type="Gene3D" id="3.40.50.720">
    <property type="entry name" value="NAD(P)-binding Rossmann-like Domain"/>
    <property type="match status" value="1"/>
</dbReference>
<dbReference type="InterPro" id="IPR000683">
    <property type="entry name" value="Gfo/Idh/MocA-like_OxRdtase_N"/>
</dbReference>
<name>A0A5J5H8S6_9BACI</name>
<evidence type="ECO:0000256" key="2">
    <source>
        <dbReference type="ARBA" id="ARBA00023002"/>
    </source>
</evidence>
<keyword evidence="6" id="KW-1185">Reference proteome</keyword>
<dbReference type="SUPFAM" id="SSF51735">
    <property type="entry name" value="NAD(P)-binding Rossmann-fold domains"/>
    <property type="match status" value="1"/>
</dbReference>
<dbReference type="EMBL" id="VYKL01000039">
    <property type="protein sequence ID" value="KAA9016002.1"/>
    <property type="molecule type" value="Genomic_DNA"/>
</dbReference>
<dbReference type="Pfam" id="PF01408">
    <property type="entry name" value="GFO_IDH_MocA"/>
    <property type="match status" value="1"/>
</dbReference>
<proteinExistence type="inferred from homology"/>
<feature type="domain" description="GFO/IDH/MocA-like oxidoreductase" evidence="4">
    <location>
        <begin position="133"/>
        <end position="249"/>
    </location>
</feature>
<dbReference type="Gene3D" id="3.30.360.10">
    <property type="entry name" value="Dihydrodipicolinate Reductase, domain 2"/>
    <property type="match status" value="1"/>
</dbReference>
<comment type="caution">
    <text evidence="5">The sequence shown here is derived from an EMBL/GenBank/DDBJ whole genome shotgun (WGS) entry which is preliminary data.</text>
</comment>
<gene>
    <name evidence="5" type="ORF">F4V44_22360</name>
</gene>